<comment type="caution">
    <text evidence="2">The sequence shown here is derived from an EMBL/GenBank/DDBJ whole genome shotgun (WGS) entry which is preliminary data.</text>
</comment>
<proteinExistence type="predicted"/>
<feature type="compositionally biased region" description="Low complexity" evidence="1">
    <location>
        <begin position="144"/>
        <end position="153"/>
    </location>
</feature>
<feature type="region of interest" description="Disordered" evidence="1">
    <location>
        <begin position="197"/>
        <end position="229"/>
    </location>
</feature>
<reference evidence="2 3" key="1">
    <citation type="submission" date="2020-10" db="EMBL/GenBank/DDBJ databases">
        <title>Plant Genome Project.</title>
        <authorList>
            <person name="Zhang R.-G."/>
        </authorList>
    </citation>
    <scope>NUCLEOTIDE SEQUENCE [LARGE SCALE GENOMIC DNA]</scope>
    <source>
        <strain evidence="2">FAFU-HL-1</strain>
        <tissue evidence="2">Leaf</tissue>
    </source>
</reference>
<dbReference type="PANTHER" id="PTHR35692">
    <property type="entry name" value="F26F24.11"/>
    <property type="match status" value="1"/>
</dbReference>
<dbReference type="PANTHER" id="PTHR35692:SF1">
    <property type="entry name" value="F26F24.11"/>
    <property type="match status" value="1"/>
</dbReference>
<gene>
    <name evidence="2" type="ORF">SADUNF_Sadunf01G0103600</name>
</gene>
<feature type="compositionally biased region" description="Low complexity" evidence="1">
    <location>
        <begin position="206"/>
        <end position="226"/>
    </location>
</feature>
<keyword evidence="3" id="KW-1185">Reference proteome</keyword>
<dbReference type="EMBL" id="JADGMS010000001">
    <property type="protein sequence ID" value="KAF9689548.1"/>
    <property type="molecule type" value="Genomic_DNA"/>
</dbReference>
<feature type="region of interest" description="Disordered" evidence="1">
    <location>
        <begin position="63"/>
        <end position="172"/>
    </location>
</feature>
<dbReference type="AlphaFoldDB" id="A0A835NBK0"/>
<organism evidence="2 3">
    <name type="scientific">Salix dunnii</name>
    <dbReference type="NCBI Taxonomy" id="1413687"/>
    <lineage>
        <taxon>Eukaryota</taxon>
        <taxon>Viridiplantae</taxon>
        <taxon>Streptophyta</taxon>
        <taxon>Embryophyta</taxon>
        <taxon>Tracheophyta</taxon>
        <taxon>Spermatophyta</taxon>
        <taxon>Magnoliopsida</taxon>
        <taxon>eudicotyledons</taxon>
        <taxon>Gunneridae</taxon>
        <taxon>Pentapetalae</taxon>
        <taxon>rosids</taxon>
        <taxon>fabids</taxon>
        <taxon>Malpighiales</taxon>
        <taxon>Salicaceae</taxon>
        <taxon>Saliceae</taxon>
        <taxon>Salix</taxon>
    </lineage>
</organism>
<accession>A0A835NBK0</accession>
<evidence type="ECO:0000313" key="2">
    <source>
        <dbReference type="EMBL" id="KAF9689548.1"/>
    </source>
</evidence>
<sequence length="322" mass="36040">MADFGFLSDTDDSAVDELVSQTQELSVLEQVSKINCSGLTDSVLPTDLETRFHKLKSFPLTKSKTPTTDKSLSKSHTDLNNISVKGRKDDDGFFSDSDKGENFSSEKQNPGEKMGSVKGQNEVFSDSEENSRWKLGLEKEVKSGRVSSSPSKSSMEEEIFSPKKENQDAKGCLKKKSLHVSDHSNSWVEDVIFSPSKPKSERKMSMKSISKIGSSNSSNSFMDSSSPPKKVGCFWCSPKRISRKQSKENLNLDWESNNLDEFLSDLSTFSVKEQQKRLKKAMKEQEKMSKEAEKIVKWAKQASARMSFHGIDDVPSDDEIAK</sequence>
<evidence type="ECO:0000256" key="1">
    <source>
        <dbReference type="SAM" id="MobiDB-lite"/>
    </source>
</evidence>
<protein>
    <submittedName>
        <fullName evidence="2">Uncharacterized protein</fullName>
    </submittedName>
</protein>
<feature type="compositionally biased region" description="Basic and acidic residues" evidence="1">
    <location>
        <begin position="86"/>
        <end position="101"/>
    </location>
</feature>
<dbReference type="OrthoDB" id="5421at2759"/>
<evidence type="ECO:0000313" key="3">
    <source>
        <dbReference type="Proteomes" id="UP000657918"/>
    </source>
</evidence>
<name>A0A835NBK0_9ROSI</name>
<dbReference type="Proteomes" id="UP000657918">
    <property type="component" value="Unassembled WGS sequence"/>
</dbReference>
<feature type="compositionally biased region" description="Basic and acidic residues" evidence="1">
    <location>
        <begin position="129"/>
        <end position="143"/>
    </location>
</feature>